<gene>
    <name evidence="1" type="ORF">MACH21_01150</name>
</gene>
<dbReference type="EMBL" id="AP027266">
    <property type="protein sequence ID" value="BDW83938.1"/>
    <property type="molecule type" value="Genomic_DNA"/>
</dbReference>
<accession>A0AA48KIM7</accession>
<name>A0AA48KIM7_9RHOB</name>
<sequence>MSEFLPKAVRDELATAQRQARRRRATRVVHVGDEAYPILEMTERGFCVDAEDAPHLRGLIDIYDGPRHLYQALIVASEQDGDLMRYEFKRNTAAQTRAPVDFETPGDVVAGFLPSA</sequence>
<organism evidence="1 2">
    <name type="scientific">Roseicyclus marinus</name>
    <dbReference type="NCBI Taxonomy" id="2161673"/>
    <lineage>
        <taxon>Bacteria</taxon>
        <taxon>Pseudomonadati</taxon>
        <taxon>Pseudomonadota</taxon>
        <taxon>Alphaproteobacteria</taxon>
        <taxon>Rhodobacterales</taxon>
        <taxon>Roseobacteraceae</taxon>
        <taxon>Roseicyclus</taxon>
    </lineage>
</organism>
<keyword evidence="2" id="KW-1185">Reference proteome</keyword>
<dbReference type="AlphaFoldDB" id="A0AA48KIM7"/>
<proteinExistence type="predicted"/>
<dbReference type="RefSeq" id="WP_338273411.1">
    <property type="nucleotide sequence ID" value="NZ_AP027266.1"/>
</dbReference>
<reference evidence="1 2" key="1">
    <citation type="submission" date="2023-01" db="EMBL/GenBank/DDBJ databases">
        <title>Complete genome sequence of Roseicyclus marinus strain Dej080120_10.</title>
        <authorList>
            <person name="Ueki S."/>
            <person name="Maruyama F."/>
        </authorList>
    </citation>
    <scope>NUCLEOTIDE SEQUENCE [LARGE SCALE GENOMIC DNA]</scope>
    <source>
        <strain evidence="1 2">Dej080120_10</strain>
    </source>
</reference>
<evidence type="ECO:0000313" key="1">
    <source>
        <dbReference type="EMBL" id="BDW83938.1"/>
    </source>
</evidence>
<protein>
    <submittedName>
        <fullName evidence="1">Uncharacterized protein</fullName>
    </submittedName>
</protein>
<dbReference type="KEGG" id="rmai:MACH21_01150"/>
<evidence type="ECO:0000313" key="2">
    <source>
        <dbReference type="Proteomes" id="UP001337723"/>
    </source>
</evidence>
<dbReference type="Proteomes" id="UP001337723">
    <property type="component" value="Chromosome"/>
</dbReference>